<accession>A0ABR7MNP5</accession>
<dbReference type="EMBL" id="JACSCY010000017">
    <property type="protein sequence ID" value="MBC6612697.1"/>
    <property type="molecule type" value="Genomic_DNA"/>
</dbReference>
<evidence type="ECO:0000313" key="2">
    <source>
        <dbReference type="Proteomes" id="UP000622017"/>
    </source>
</evidence>
<dbReference type="Proteomes" id="UP000622017">
    <property type="component" value="Unassembled WGS sequence"/>
</dbReference>
<organism evidence="1 2">
    <name type="scientific">Hymenobacter citatus</name>
    <dbReference type="NCBI Taxonomy" id="2763506"/>
    <lineage>
        <taxon>Bacteria</taxon>
        <taxon>Pseudomonadati</taxon>
        <taxon>Bacteroidota</taxon>
        <taxon>Cytophagia</taxon>
        <taxon>Cytophagales</taxon>
        <taxon>Hymenobacteraceae</taxon>
        <taxon>Hymenobacter</taxon>
    </lineage>
</organism>
<sequence length="85" mass="9386">MLAPEIHFRAALHEERFALAAVLLSQAVEARAAQPFPLVQLMHLQRACQLLLAHREGHTADSLLQAAEDYMYTLSPIPKAGLELA</sequence>
<name>A0ABR7MNP5_9BACT</name>
<dbReference type="RefSeq" id="WP_187320922.1">
    <property type="nucleotide sequence ID" value="NZ_JACSCY010000017.1"/>
</dbReference>
<gene>
    <name evidence="1" type="ORF">H8B15_17370</name>
</gene>
<protein>
    <submittedName>
        <fullName evidence="1">Uncharacterized protein</fullName>
    </submittedName>
</protein>
<evidence type="ECO:0000313" key="1">
    <source>
        <dbReference type="EMBL" id="MBC6612697.1"/>
    </source>
</evidence>
<proteinExistence type="predicted"/>
<keyword evidence="2" id="KW-1185">Reference proteome</keyword>
<reference evidence="1 2" key="1">
    <citation type="submission" date="2020-08" db="EMBL/GenBank/DDBJ databases">
        <title>Hymenobacter sp.</title>
        <authorList>
            <person name="Kim M.K."/>
        </authorList>
    </citation>
    <scope>NUCLEOTIDE SEQUENCE [LARGE SCALE GENOMIC DNA]</scope>
    <source>
        <strain evidence="1 2">BT507</strain>
    </source>
</reference>
<comment type="caution">
    <text evidence="1">The sequence shown here is derived from an EMBL/GenBank/DDBJ whole genome shotgun (WGS) entry which is preliminary data.</text>
</comment>